<evidence type="ECO:0000256" key="3">
    <source>
        <dbReference type="ARBA" id="ARBA00022475"/>
    </source>
</evidence>
<protein>
    <submittedName>
        <fullName evidence="9">ABC transporter, permease protein</fullName>
    </submittedName>
</protein>
<dbReference type="PANTHER" id="PTHR30193">
    <property type="entry name" value="ABC TRANSPORTER PERMEASE PROTEIN"/>
    <property type="match status" value="1"/>
</dbReference>
<dbReference type="PANTHER" id="PTHR30193:SF41">
    <property type="entry name" value="DIACETYLCHITOBIOSE UPTAKE SYSTEM PERMEASE PROTEIN NGCF"/>
    <property type="match status" value="1"/>
</dbReference>
<feature type="transmembrane region" description="Helical" evidence="7">
    <location>
        <begin position="238"/>
        <end position="261"/>
    </location>
</feature>
<evidence type="ECO:0000256" key="4">
    <source>
        <dbReference type="ARBA" id="ARBA00022692"/>
    </source>
</evidence>
<dbReference type="Proteomes" id="UP000070505">
    <property type="component" value="Unassembled WGS sequence"/>
</dbReference>
<gene>
    <name evidence="9" type="ORF">HMPREF3230_01206</name>
</gene>
<evidence type="ECO:0000256" key="7">
    <source>
        <dbReference type="RuleBase" id="RU363032"/>
    </source>
</evidence>
<dbReference type="SUPFAM" id="SSF161098">
    <property type="entry name" value="MetI-like"/>
    <property type="match status" value="1"/>
</dbReference>
<dbReference type="InterPro" id="IPR051393">
    <property type="entry name" value="ABC_transporter_permease"/>
</dbReference>
<feature type="domain" description="ABC transmembrane type-1" evidence="8">
    <location>
        <begin position="87"/>
        <end position="303"/>
    </location>
</feature>
<evidence type="ECO:0000256" key="1">
    <source>
        <dbReference type="ARBA" id="ARBA00004651"/>
    </source>
</evidence>
<evidence type="ECO:0000313" key="10">
    <source>
        <dbReference type="Proteomes" id="UP000070505"/>
    </source>
</evidence>
<comment type="caution">
    <text evidence="9">The sequence shown here is derived from an EMBL/GenBank/DDBJ whole genome shotgun (WGS) entry which is preliminary data.</text>
</comment>
<keyword evidence="3" id="KW-1003">Cell membrane</keyword>
<evidence type="ECO:0000256" key="5">
    <source>
        <dbReference type="ARBA" id="ARBA00022989"/>
    </source>
</evidence>
<organism evidence="9 10">
    <name type="scientific">Gardnerella vaginalis</name>
    <dbReference type="NCBI Taxonomy" id="2702"/>
    <lineage>
        <taxon>Bacteria</taxon>
        <taxon>Bacillati</taxon>
        <taxon>Actinomycetota</taxon>
        <taxon>Actinomycetes</taxon>
        <taxon>Bifidobacteriales</taxon>
        <taxon>Bifidobacteriaceae</taxon>
        <taxon>Gardnerella</taxon>
    </lineage>
</organism>
<dbReference type="EMBL" id="LSRC01000049">
    <property type="protein sequence ID" value="KXI16234.1"/>
    <property type="molecule type" value="Genomic_DNA"/>
</dbReference>
<feature type="transmembrane region" description="Helical" evidence="7">
    <location>
        <begin position="91"/>
        <end position="113"/>
    </location>
</feature>
<feature type="transmembrane region" description="Helical" evidence="7">
    <location>
        <begin position="175"/>
        <end position="194"/>
    </location>
</feature>
<sequence length="314" mass="35055">MMLSLKQSLGSLTKKGVTTDLDKKRARFGLLCSLPTAILLLIFIFIPAINIFRMSVYKWSGYSDDKKFVGFANFQKLFTDMNFVHVFQNTVLLLVVVTSITLPLAVIFAAILMQNRIIGSSLIRFILYVPAVLSIVVVAAIFSSIYDQKYGLLNGLLGLFHLDSLQQVWLGNQRIVIYSIGFAMLWQSLGYYMVMYMSSMAGIDPQVYEAARIDGASKTRQLFSITIPLIWQNLRTTLTFFILSSVNLSFVLVMALTNGGPDNASQVLLGYMYSQAYSNSAYGYGMAIGVVIFVFSFVVSMIVNMVTKSEVLQH</sequence>
<dbReference type="CDD" id="cd06261">
    <property type="entry name" value="TM_PBP2"/>
    <property type="match status" value="1"/>
</dbReference>
<dbReference type="GO" id="GO:0055085">
    <property type="term" value="P:transmembrane transport"/>
    <property type="evidence" value="ECO:0007669"/>
    <property type="project" value="InterPro"/>
</dbReference>
<feature type="transmembrane region" description="Helical" evidence="7">
    <location>
        <begin position="281"/>
        <end position="306"/>
    </location>
</feature>
<dbReference type="Gene3D" id="1.10.3720.10">
    <property type="entry name" value="MetI-like"/>
    <property type="match status" value="1"/>
</dbReference>
<dbReference type="AlphaFoldDB" id="A0A135Z3J6"/>
<keyword evidence="4 7" id="KW-0812">Transmembrane</keyword>
<keyword evidence="2 7" id="KW-0813">Transport</keyword>
<dbReference type="PATRIC" id="fig|2702.101.peg.1192"/>
<comment type="subcellular location">
    <subcellularLocation>
        <location evidence="1 7">Cell membrane</location>
        <topology evidence="1 7">Multi-pass membrane protein</topology>
    </subcellularLocation>
</comment>
<proteinExistence type="inferred from homology"/>
<reference evidence="9 10" key="1">
    <citation type="submission" date="2016-02" db="EMBL/GenBank/DDBJ databases">
        <authorList>
            <person name="Wen L."/>
            <person name="He K."/>
            <person name="Yang H."/>
        </authorList>
    </citation>
    <scope>NUCLEOTIDE SEQUENCE [LARGE SCALE GENOMIC DNA]</scope>
    <source>
        <strain evidence="9 10">CMW7778B</strain>
    </source>
</reference>
<dbReference type="GO" id="GO:0005886">
    <property type="term" value="C:plasma membrane"/>
    <property type="evidence" value="ECO:0007669"/>
    <property type="project" value="UniProtKB-SubCell"/>
</dbReference>
<keyword evidence="5 7" id="KW-1133">Transmembrane helix</keyword>
<feature type="transmembrane region" description="Helical" evidence="7">
    <location>
        <begin position="125"/>
        <end position="146"/>
    </location>
</feature>
<evidence type="ECO:0000256" key="6">
    <source>
        <dbReference type="ARBA" id="ARBA00023136"/>
    </source>
</evidence>
<dbReference type="PROSITE" id="PS50928">
    <property type="entry name" value="ABC_TM1"/>
    <property type="match status" value="1"/>
</dbReference>
<comment type="similarity">
    <text evidence="7">Belongs to the binding-protein-dependent transport system permease family.</text>
</comment>
<evidence type="ECO:0000259" key="8">
    <source>
        <dbReference type="PROSITE" id="PS50928"/>
    </source>
</evidence>
<feature type="transmembrane region" description="Helical" evidence="7">
    <location>
        <begin position="28"/>
        <end position="52"/>
    </location>
</feature>
<dbReference type="Pfam" id="PF00528">
    <property type="entry name" value="BPD_transp_1"/>
    <property type="match status" value="1"/>
</dbReference>
<evidence type="ECO:0000256" key="2">
    <source>
        <dbReference type="ARBA" id="ARBA00022448"/>
    </source>
</evidence>
<accession>A0A135Z3J6</accession>
<keyword evidence="6 7" id="KW-0472">Membrane</keyword>
<evidence type="ECO:0000313" key="9">
    <source>
        <dbReference type="EMBL" id="KXI16234.1"/>
    </source>
</evidence>
<dbReference type="InterPro" id="IPR000515">
    <property type="entry name" value="MetI-like"/>
</dbReference>
<name>A0A135Z3J6_GARVA</name>
<dbReference type="InterPro" id="IPR035906">
    <property type="entry name" value="MetI-like_sf"/>
</dbReference>